<evidence type="ECO:0000313" key="3">
    <source>
        <dbReference type="Proteomes" id="UP000053881"/>
    </source>
</evidence>
<reference evidence="2 4" key="1">
    <citation type="submission" date="2015-05" db="EMBL/GenBank/DDBJ databases">
        <title>Comparison of genome.</title>
        <authorList>
            <person name="Zheng Z."/>
            <person name="Sun M."/>
        </authorList>
    </citation>
    <scope>NUCLEOTIDE SEQUENCE [LARGE SCALE GENOMIC DNA]</scope>
    <source>
        <strain evidence="2 4">G25-74</strain>
    </source>
</reference>
<dbReference type="Proteomes" id="UP000053881">
    <property type="component" value="Unassembled WGS sequence"/>
</dbReference>
<dbReference type="InterPro" id="IPR036638">
    <property type="entry name" value="HLH_DNA-bd_sf"/>
</dbReference>
<evidence type="ECO:0008006" key="5">
    <source>
        <dbReference type="Google" id="ProtNLM"/>
    </source>
</evidence>
<reference evidence="1 3" key="2">
    <citation type="submission" date="2015-06" db="EMBL/GenBank/DDBJ databases">
        <title>Genome sequencing project of Bacillus galactosidilyticus PL133.</title>
        <authorList>
            <person name="Gaiero J."/>
            <person name="Nicol R."/>
            <person name="Habash M."/>
        </authorList>
    </citation>
    <scope>NUCLEOTIDE SEQUENCE [LARGE SCALE GENOMIC DNA]</scope>
    <source>
        <strain evidence="1 3">PL133</strain>
    </source>
</reference>
<comment type="caution">
    <text evidence="1">The sequence shown here is derived from an EMBL/GenBank/DDBJ whole genome shotgun (WGS) entry which is preliminary data.</text>
</comment>
<dbReference type="AlphaFoldDB" id="A0A0Q9Y4A4"/>
<dbReference type="GO" id="GO:0046983">
    <property type="term" value="F:protein dimerization activity"/>
    <property type="evidence" value="ECO:0007669"/>
    <property type="project" value="InterPro"/>
</dbReference>
<dbReference type="InterPro" id="IPR053028">
    <property type="entry name" value="Spo0E-like_phosphatase"/>
</dbReference>
<dbReference type="EMBL" id="LDJR01000059">
    <property type="protein sequence ID" value="OAK67690.1"/>
    <property type="molecule type" value="Genomic_DNA"/>
</dbReference>
<organism evidence="1 3">
    <name type="scientific">Lederbergia galactosidilytica</name>
    <dbReference type="NCBI Taxonomy" id="217031"/>
    <lineage>
        <taxon>Bacteria</taxon>
        <taxon>Bacillati</taxon>
        <taxon>Bacillota</taxon>
        <taxon>Bacilli</taxon>
        <taxon>Bacillales</taxon>
        <taxon>Bacillaceae</taxon>
        <taxon>Lederbergia</taxon>
    </lineage>
</organism>
<evidence type="ECO:0000313" key="2">
    <source>
        <dbReference type="EMBL" id="OAK67690.1"/>
    </source>
</evidence>
<dbReference type="PANTHER" id="PTHR41263:SF1">
    <property type="entry name" value="ASPARTYL-PHOSPHATE PHOSPHATASE YISI"/>
    <property type="match status" value="1"/>
</dbReference>
<dbReference type="PATRIC" id="fig|217031.4.peg.6759"/>
<dbReference type="Gene3D" id="4.10.280.10">
    <property type="entry name" value="Helix-loop-helix DNA-binding domain"/>
    <property type="match status" value="1"/>
</dbReference>
<accession>A0A0Q9Y4A4</accession>
<dbReference type="InterPro" id="IPR018540">
    <property type="entry name" value="Spo0E-like"/>
</dbReference>
<name>A0A0Q9Y4A4_9BACI</name>
<proteinExistence type="predicted"/>
<sequence length="84" mass="10040">MYYSARDQKMLLAQIQEKRKEMYLFGELYGLNAEKTIICSQELDSMMNQYYQAYQVTRNSTQSRIPRKSVNNQFVKQQKLQTAK</sequence>
<dbReference type="EMBL" id="LGPB01000133">
    <property type="protein sequence ID" value="KRG10897.1"/>
    <property type="molecule type" value="Genomic_DNA"/>
</dbReference>
<dbReference type="InterPro" id="IPR037208">
    <property type="entry name" value="Spo0E-like_sf"/>
</dbReference>
<dbReference type="PANTHER" id="PTHR41263">
    <property type="entry name" value="ASPARTYL-PHOSPHATE PHOSPHATASE YISI"/>
    <property type="match status" value="1"/>
</dbReference>
<dbReference type="Proteomes" id="UP000077881">
    <property type="component" value="Unassembled WGS sequence"/>
</dbReference>
<dbReference type="OrthoDB" id="2973153at2"/>
<protein>
    <recommendedName>
        <fullName evidence="5">Aspartyl-phosphate phosphatase Spo0E family protein</fullName>
    </recommendedName>
</protein>
<evidence type="ECO:0000313" key="4">
    <source>
        <dbReference type="Proteomes" id="UP000077881"/>
    </source>
</evidence>
<dbReference type="GO" id="GO:0043937">
    <property type="term" value="P:regulation of sporulation"/>
    <property type="evidence" value="ECO:0007669"/>
    <property type="project" value="InterPro"/>
</dbReference>
<dbReference type="SUPFAM" id="SSF140500">
    <property type="entry name" value="BAS1536-like"/>
    <property type="match status" value="1"/>
</dbReference>
<keyword evidence="4" id="KW-1185">Reference proteome</keyword>
<dbReference type="RefSeq" id="WP_057982344.1">
    <property type="nucleotide sequence ID" value="NZ_JAGGKH010000011.1"/>
</dbReference>
<dbReference type="Pfam" id="PF09388">
    <property type="entry name" value="SpoOE-like"/>
    <property type="match status" value="1"/>
</dbReference>
<evidence type="ECO:0000313" key="1">
    <source>
        <dbReference type="EMBL" id="KRG10897.1"/>
    </source>
</evidence>
<gene>
    <name evidence="2" type="ORF">ABB05_18415</name>
    <name evidence="1" type="ORF">ACA29_19925</name>
</gene>